<feature type="transmembrane region" description="Helical" evidence="1">
    <location>
        <begin position="12"/>
        <end position="36"/>
    </location>
</feature>
<dbReference type="Proteomes" id="UP000248688">
    <property type="component" value="Chromosome"/>
</dbReference>
<dbReference type="KEGG" id="est:DN752_04290"/>
<evidence type="ECO:0000256" key="1">
    <source>
        <dbReference type="SAM" id="Phobius"/>
    </source>
</evidence>
<dbReference type="AlphaFoldDB" id="A0A2Z4IEY2"/>
<gene>
    <name evidence="2" type="ORF">DN752_04290</name>
</gene>
<proteinExistence type="predicted"/>
<reference evidence="2 3" key="1">
    <citation type="submission" date="2018-06" db="EMBL/GenBank/DDBJ databases">
        <title>Echinicola strongylocentroti sp. nov., isolated from a sea urchin Strongylocentrotus intermedius.</title>
        <authorList>
            <person name="Bae S.S."/>
        </authorList>
    </citation>
    <scope>NUCLEOTIDE SEQUENCE [LARGE SCALE GENOMIC DNA]</scope>
    <source>
        <strain evidence="2 3">MEBiC08714</strain>
    </source>
</reference>
<keyword evidence="1" id="KW-0472">Membrane</keyword>
<evidence type="ECO:0000313" key="3">
    <source>
        <dbReference type="Proteomes" id="UP000248688"/>
    </source>
</evidence>
<dbReference type="RefSeq" id="WP_112782840.1">
    <property type="nucleotide sequence ID" value="NZ_CP030041.1"/>
</dbReference>
<dbReference type="EMBL" id="CP030041">
    <property type="protein sequence ID" value="AWW29425.1"/>
    <property type="molecule type" value="Genomic_DNA"/>
</dbReference>
<keyword evidence="1" id="KW-1133">Transmembrane helix</keyword>
<sequence length="115" mass="13260">MPEWISFSPGFWSALAGVLLLYYLTVLAVLFGPFALTRWIGRKQKTVPMPKEETLCRAFQEYAKIHAGLDPPRFKKGKLIVPSHIQLDLLLKDPFRRAVEREKTKPSQHDKQPTQ</sequence>
<evidence type="ECO:0000313" key="2">
    <source>
        <dbReference type="EMBL" id="AWW29425.1"/>
    </source>
</evidence>
<protein>
    <submittedName>
        <fullName evidence="2">Uncharacterized protein</fullName>
    </submittedName>
</protein>
<keyword evidence="1" id="KW-0812">Transmembrane</keyword>
<dbReference type="OrthoDB" id="839544at2"/>
<accession>A0A2Z4IEY2</accession>
<organism evidence="2 3">
    <name type="scientific">Echinicola strongylocentroti</name>
    <dbReference type="NCBI Taxonomy" id="1795355"/>
    <lineage>
        <taxon>Bacteria</taxon>
        <taxon>Pseudomonadati</taxon>
        <taxon>Bacteroidota</taxon>
        <taxon>Cytophagia</taxon>
        <taxon>Cytophagales</taxon>
        <taxon>Cyclobacteriaceae</taxon>
        <taxon>Echinicola</taxon>
    </lineage>
</organism>
<keyword evidence="3" id="KW-1185">Reference proteome</keyword>
<name>A0A2Z4IEY2_9BACT</name>